<accession>A0ABX0Y543</accession>
<evidence type="ECO:0000256" key="1">
    <source>
        <dbReference type="SAM" id="MobiDB-lite"/>
    </source>
</evidence>
<keyword evidence="4" id="KW-1185">Reference proteome</keyword>
<dbReference type="Proteomes" id="UP000722989">
    <property type="component" value="Unassembled WGS sequence"/>
</dbReference>
<evidence type="ECO:0008006" key="5">
    <source>
        <dbReference type="Google" id="ProtNLM"/>
    </source>
</evidence>
<feature type="region of interest" description="Disordered" evidence="1">
    <location>
        <begin position="238"/>
        <end position="261"/>
    </location>
</feature>
<protein>
    <recommendedName>
        <fullName evidence="5">AP2/ERF domain-containing protein</fullName>
    </recommendedName>
</protein>
<keyword evidence="2" id="KW-0472">Membrane</keyword>
<evidence type="ECO:0000313" key="4">
    <source>
        <dbReference type="Proteomes" id="UP000722989"/>
    </source>
</evidence>
<keyword evidence="2" id="KW-0812">Transmembrane</keyword>
<organism evidence="3 4">
    <name type="scientific">Planosporangium thailandense</name>
    <dbReference type="NCBI Taxonomy" id="765197"/>
    <lineage>
        <taxon>Bacteria</taxon>
        <taxon>Bacillati</taxon>
        <taxon>Actinomycetota</taxon>
        <taxon>Actinomycetes</taxon>
        <taxon>Micromonosporales</taxon>
        <taxon>Micromonosporaceae</taxon>
        <taxon>Planosporangium</taxon>
    </lineage>
</organism>
<comment type="caution">
    <text evidence="3">The sequence shown here is derived from an EMBL/GenBank/DDBJ whole genome shotgun (WGS) entry which is preliminary data.</text>
</comment>
<dbReference type="EMBL" id="JAATVY010000019">
    <property type="protein sequence ID" value="NJC72533.1"/>
    <property type="molecule type" value="Genomic_DNA"/>
</dbReference>
<feature type="transmembrane region" description="Helical" evidence="2">
    <location>
        <begin position="15"/>
        <end position="34"/>
    </location>
</feature>
<dbReference type="RefSeq" id="WP_167927437.1">
    <property type="nucleotide sequence ID" value="NZ_JAATVY010000019.1"/>
</dbReference>
<name>A0ABX0Y543_9ACTN</name>
<evidence type="ECO:0000256" key="2">
    <source>
        <dbReference type="SAM" id="Phobius"/>
    </source>
</evidence>
<evidence type="ECO:0000313" key="3">
    <source>
        <dbReference type="EMBL" id="NJC72533.1"/>
    </source>
</evidence>
<reference evidence="3 4" key="1">
    <citation type="submission" date="2020-03" db="EMBL/GenBank/DDBJ databases">
        <title>WGS of the type strain of Planosporangium spp.</title>
        <authorList>
            <person name="Thawai C."/>
        </authorList>
    </citation>
    <scope>NUCLEOTIDE SEQUENCE [LARGE SCALE GENOMIC DNA]</scope>
    <source>
        <strain evidence="3 4">TBRC 5610</strain>
    </source>
</reference>
<gene>
    <name evidence="3" type="ORF">HC031_22840</name>
</gene>
<keyword evidence="2" id="KW-1133">Transmembrane helix</keyword>
<sequence length="261" mass="28809">MPVAHRSLLIIQHAALVQLALVAFAVLVVALLLAPEGRRRLCETAARTAANRLRRTRHAARQADLHRYADEVAVAAERAATTAARRQEEWAEAQRNREKAWQAYEAADAAARRATEAAAYVTLESPGTVGDAVVNRRRFLDAATEAYRRGELSARQLSDIVAHRNGWDLDLHPCELEARLLRTIRRRLLADYQQASQVERAARHMADTAAAGKRSLDDEAFAAAERARLAAAVRIPRPRTSPELEASQPIQVVTAPGSRAR</sequence>
<proteinExistence type="predicted"/>